<evidence type="ECO:0000313" key="2">
    <source>
        <dbReference type="Proteomes" id="UP001501627"/>
    </source>
</evidence>
<organism evidence="1 2">
    <name type="scientific">Comamonas faecalis</name>
    <dbReference type="NCBI Taxonomy" id="1387849"/>
    <lineage>
        <taxon>Bacteria</taxon>
        <taxon>Pseudomonadati</taxon>
        <taxon>Pseudomonadota</taxon>
        <taxon>Betaproteobacteria</taxon>
        <taxon>Burkholderiales</taxon>
        <taxon>Comamonadaceae</taxon>
        <taxon>Comamonas</taxon>
    </lineage>
</organism>
<name>A0ABP7RBI5_9BURK</name>
<dbReference type="EMBL" id="BAABBP010000014">
    <property type="protein sequence ID" value="GAA3995327.1"/>
    <property type="molecule type" value="Genomic_DNA"/>
</dbReference>
<sequence length="189" mass="20197">MSQLWLVRHARPLQADGLCYGRLDLAADAQATALAALQLHTALPPDVAALRHSPLLRCAQLAQQLQALRPALALTADPRLAEMDFGSWEGRTWSAIDRQALDAWAADLAGHAPGGGEPLAAMLQRVAAALRQARAQARQAGGADQVWITHAGVARCVDWLLGPHATRTPQAHEWPVQAPVFGGWACIPL</sequence>
<proteinExistence type="predicted"/>
<reference evidence="2" key="1">
    <citation type="journal article" date="2019" name="Int. J. Syst. Evol. Microbiol.">
        <title>The Global Catalogue of Microorganisms (GCM) 10K type strain sequencing project: providing services to taxonomists for standard genome sequencing and annotation.</title>
        <authorList>
            <consortium name="The Broad Institute Genomics Platform"/>
            <consortium name="The Broad Institute Genome Sequencing Center for Infectious Disease"/>
            <person name="Wu L."/>
            <person name="Ma J."/>
        </authorList>
    </citation>
    <scope>NUCLEOTIDE SEQUENCE [LARGE SCALE GENOMIC DNA]</scope>
    <source>
        <strain evidence="2">JCM 17561</strain>
    </source>
</reference>
<evidence type="ECO:0000313" key="1">
    <source>
        <dbReference type="EMBL" id="GAA3995327.1"/>
    </source>
</evidence>
<dbReference type="InterPro" id="IPR029033">
    <property type="entry name" value="His_PPase_superfam"/>
</dbReference>
<dbReference type="Gene3D" id="3.40.50.1240">
    <property type="entry name" value="Phosphoglycerate mutase-like"/>
    <property type="match status" value="1"/>
</dbReference>
<dbReference type="SMART" id="SM00855">
    <property type="entry name" value="PGAM"/>
    <property type="match status" value="1"/>
</dbReference>
<dbReference type="SUPFAM" id="SSF53254">
    <property type="entry name" value="Phosphoglycerate mutase-like"/>
    <property type="match status" value="1"/>
</dbReference>
<comment type="caution">
    <text evidence="1">The sequence shown here is derived from an EMBL/GenBank/DDBJ whole genome shotgun (WGS) entry which is preliminary data.</text>
</comment>
<dbReference type="RefSeq" id="WP_103044072.1">
    <property type="nucleotide sequence ID" value="NZ_BAABBP010000014.1"/>
</dbReference>
<gene>
    <name evidence="1" type="primary">cobC</name>
    <name evidence="1" type="ORF">GCM10022279_18670</name>
</gene>
<keyword evidence="2" id="KW-1185">Reference proteome</keyword>
<dbReference type="InterPro" id="IPR013078">
    <property type="entry name" value="His_Pase_superF_clade-1"/>
</dbReference>
<protein>
    <submittedName>
        <fullName evidence="1">Alpha-ribazole phosphatase</fullName>
    </submittedName>
</protein>
<dbReference type="Proteomes" id="UP001501627">
    <property type="component" value="Unassembled WGS sequence"/>
</dbReference>
<accession>A0ABP7RBI5</accession>
<dbReference type="Pfam" id="PF00300">
    <property type="entry name" value="His_Phos_1"/>
    <property type="match status" value="1"/>
</dbReference>